<dbReference type="PROSITE" id="PS51450">
    <property type="entry name" value="LRR"/>
    <property type="match status" value="1"/>
</dbReference>
<dbReference type="FunFam" id="3.80.10.10:FF:000756">
    <property type="entry name" value="Rab geranylgeranyl transferase like protein"/>
    <property type="match status" value="1"/>
</dbReference>
<evidence type="ECO:0000256" key="2">
    <source>
        <dbReference type="ARBA" id="ARBA00022602"/>
    </source>
</evidence>
<dbReference type="PRINTS" id="PR00019">
    <property type="entry name" value="LEURICHRPT"/>
</dbReference>
<dbReference type="AlphaFoldDB" id="A0A1S2YBG5"/>
<dbReference type="Proteomes" id="UP000087171">
    <property type="component" value="Chromosome Ca5"/>
</dbReference>
<dbReference type="GO" id="GO:0097354">
    <property type="term" value="P:prenylation"/>
    <property type="evidence" value="ECO:0007669"/>
    <property type="project" value="UniProtKB-UniRule"/>
</dbReference>
<gene>
    <name evidence="8" type="primary">LOC101515774</name>
</gene>
<evidence type="ECO:0000313" key="8">
    <source>
        <dbReference type="RefSeq" id="XP_004501658.1"/>
    </source>
</evidence>
<evidence type="ECO:0000313" key="7">
    <source>
        <dbReference type="Proteomes" id="UP000087171"/>
    </source>
</evidence>
<dbReference type="PANTHER" id="PTHR11129">
    <property type="entry name" value="PROTEIN FARNESYLTRANSFERASE ALPHA SUBUNIT/RAB GERANYLGERANYL TRANSFERASE ALPHA SUBUNIT"/>
    <property type="match status" value="1"/>
</dbReference>
<name>A0A1S2YBG5_CICAR</name>
<dbReference type="PaxDb" id="3827-XP_004501658.1"/>
<dbReference type="GeneID" id="101515774"/>
<dbReference type="KEGG" id="cam:101515774"/>
<dbReference type="PROSITE" id="PS51147">
    <property type="entry name" value="PFTA"/>
    <property type="match status" value="5"/>
</dbReference>
<dbReference type="RefSeq" id="XP_004501658.1">
    <property type="nucleotide sequence ID" value="XM_004501601.3"/>
</dbReference>
<comment type="function">
    <text evidence="6">Catalyzes the transfer of a geranyl-geranyl moiety from geranyl-geranyl pyrophosphate to cysteines occuring in specific C-terminal amino acid sequences.</text>
</comment>
<dbReference type="SUPFAM" id="SSF48439">
    <property type="entry name" value="Protein prenylyltransferase"/>
    <property type="match status" value="1"/>
</dbReference>
<evidence type="ECO:0000256" key="4">
    <source>
        <dbReference type="ARBA" id="ARBA00022737"/>
    </source>
</evidence>
<dbReference type="SUPFAM" id="SSF52058">
    <property type="entry name" value="L domain-like"/>
    <property type="match status" value="1"/>
</dbReference>
<dbReference type="Gene3D" id="3.80.10.10">
    <property type="entry name" value="Ribonuclease Inhibitor"/>
    <property type="match status" value="1"/>
</dbReference>
<evidence type="ECO:0000256" key="3">
    <source>
        <dbReference type="ARBA" id="ARBA00022679"/>
    </source>
</evidence>
<dbReference type="InterPro" id="IPR002088">
    <property type="entry name" value="Prenyl_trans_a"/>
</dbReference>
<dbReference type="STRING" id="3827.A0A1S2YBG5"/>
<evidence type="ECO:0000256" key="1">
    <source>
        <dbReference type="ARBA" id="ARBA00006734"/>
    </source>
</evidence>
<protein>
    <recommendedName>
        <fullName evidence="6">Geranylgeranyl transferase type-2 subunit alpha</fullName>
        <ecNumber evidence="6">2.5.1.60</ecNumber>
    </recommendedName>
    <alternativeName>
        <fullName evidence="6">Geranylgeranyl transferase type II subunit alpha</fullName>
    </alternativeName>
</protein>
<dbReference type="PANTHER" id="PTHR11129:SF2">
    <property type="entry name" value="GERANYLGERANYL TRANSFERASE TYPE-2 SUBUNIT ALPHA"/>
    <property type="match status" value="1"/>
</dbReference>
<proteinExistence type="inferred from homology"/>
<dbReference type="Pfam" id="PF01239">
    <property type="entry name" value="PPTA"/>
    <property type="match status" value="5"/>
</dbReference>
<keyword evidence="2 6" id="KW-0637">Prenyltransferase</keyword>
<dbReference type="Gene3D" id="1.25.40.120">
    <property type="entry name" value="Protein prenylyltransferase"/>
    <property type="match status" value="1"/>
</dbReference>
<comment type="similarity">
    <text evidence="1 6">Belongs to the protein prenyltransferase subunit alpha family.</text>
</comment>
<keyword evidence="4" id="KW-0677">Repeat</keyword>
<organism evidence="7 8">
    <name type="scientific">Cicer arietinum</name>
    <name type="common">Chickpea</name>
    <name type="synonym">Garbanzo</name>
    <dbReference type="NCBI Taxonomy" id="3827"/>
    <lineage>
        <taxon>Eukaryota</taxon>
        <taxon>Viridiplantae</taxon>
        <taxon>Streptophyta</taxon>
        <taxon>Embryophyta</taxon>
        <taxon>Tracheophyta</taxon>
        <taxon>Spermatophyta</taxon>
        <taxon>Magnoliopsida</taxon>
        <taxon>eudicotyledons</taxon>
        <taxon>Gunneridae</taxon>
        <taxon>Pentapetalae</taxon>
        <taxon>rosids</taxon>
        <taxon>fabids</taxon>
        <taxon>Fabales</taxon>
        <taxon>Fabaceae</taxon>
        <taxon>Papilionoideae</taxon>
        <taxon>50 kb inversion clade</taxon>
        <taxon>NPAAA clade</taxon>
        <taxon>Hologalegina</taxon>
        <taxon>IRL clade</taxon>
        <taxon>Cicereae</taxon>
        <taxon>Cicer</taxon>
    </lineage>
</organism>
<keyword evidence="7" id="KW-1185">Reference proteome</keyword>
<evidence type="ECO:0000256" key="6">
    <source>
        <dbReference type="RuleBase" id="RU367120"/>
    </source>
</evidence>
<dbReference type="InterPro" id="IPR001611">
    <property type="entry name" value="Leu-rich_rpt"/>
</dbReference>
<reference evidence="8" key="2">
    <citation type="submission" date="2025-08" db="UniProtKB">
        <authorList>
            <consortium name="RefSeq"/>
        </authorList>
    </citation>
    <scope>IDENTIFICATION</scope>
    <source>
        <tissue evidence="8">Etiolated seedlings</tissue>
    </source>
</reference>
<dbReference type="InterPro" id="IPR032675">
    <property type="entry name" value="LRR_dom_sf"/>
</dbReference>
<evidence type="ECO:0000256" key="5">
    <source>
        <dbReference type="ARBA" id="ARBA00047658"/>
    </source>
</evidence>
<dbReference type="OrthoDB" id="1658at2759"/>
<reference evidence="7" key="1">
    <citation type="journal article" date="2013" name="Nat. Biotechnol.">
        <title>Draft genome sequence of chickpea (Cicer arietinum) provides a resource for trait improvement.</title>
        <authorList>
            <person name="Varshney R.K."/>
            <person name="Song C."/>
            <person name="Saxena R.K."/>
            <person name="Azam S."/>
            <person name="Yu S."/>
            <person name="Sharpe A.G."/>
            <person name="Cannon S."/>
            <person name="Baek J."/>
            <person name="Rosen B.D."/>
            <person name="Tar'an B."/>
            <person name="Millan T."/>
            <person name="Zhang X."/>
            <person name="Ramsay L.D."/>
            <person name="Iwata A."/>
            <person name="Wang Y."/>
            <person name="Nelson W."/>
            <person name="Farmer A.D."/>
            <person name="Gaur P.M."/>
            <person name="Soderlund C."/>
            <person name="Penmetsa R.V."/>
            <person name="Xu C."/>
            <person name="Bharti A.K."/>
            <person name="He W."/>
            <person name="Winter P."/>
            <person name="Zhao S."/>
            <person name="Hane J.K."/>
            <person name="Carrasquilla-Garcia N."/>
            <person name="Condie J.A."/>
            <person name="Upadhyaya H.D."/>
            <person name="Luo M.C."/>
            <person name="Thudi M."/>
            <person name="Gowda C.L."/>
            <person name="Singh N.P."/>
            <person name="Lichtenzveig J."/>
            <person name="Gali K.K."/>
            <person name="Rubio J."/>
            <person name="Nadarajan N."/>
            <person name="Dolezel J."/>
            <person name="Bansal K.C."/>
            <person name="Xu X."/>
            <person name="Edwards D."/>
            <person name="Zhang G."/>
            <person name="Kahl G."/>
            <person name="Gil J."/>
            <person name="Singh K.B."/>
            <person name="Datta S.K."/>
            <person name="Jackson S.A."/>
            <person name="Wang J."/>
            <person name="Cook D.R."/>
        </authorList>
    </citation>
    <scope>NUCLEOTIDE SEQUENCE [LARGE SCALE GENOMIC DNA]</scope>
    <source>
        <strain evidence="7">cv. CDC Frontier</strain>
    </source>
</reference>
<dbReference type="FunFam" id="1.25.40.120:FF:000013">
    <property type="entry name" value="Geranylgeranyl transferase type-2 subunit alpha"/>
    <property type="match status" value="1"/>
</dbReference>
<dbReference type="GO" id="GO:0005968">
    <property type="term" value="C:Rab-protein geranylgeranyltransferase complex"/>
    <property type="evidence" value="ECO:0007669"/>
    <property type="project" value="TreeGrafter"/>
</dbReference>
<comment type="catalytic activity">
    <reaction evidence="5 6">
        <text>geranylgeranyl diphosphate + L-cysteinyl-[protein] = S-geranylgeranyl-L-cysteinyl-[protein] + diphosphate</text>
        <dbReference type="Rhea" id="RHEA:21240"/>
        <dbReference type="Rhea" id="RHEA-COMP:10131"/>
        <dbReference type="Rhea" id="RHEA-COMP:11537"/>
        <dbReference type="ChEBI" id="CHEBI:29950"/>
        <dbReference type="ChEBI" id="CHEBI:33019"/>
        <dbReference type="ChEBI" id="CHEBI:57533"/>
        <dbReference type="ChEBI" id="CHEBI:86021"/>
        <dbReference type="EC" id="2.5.1.60"/>
    </reaction>
</comment>
<dbReference type="eggNOG" id="KOG0529">
    <property type="taxonomic scope" value="Eukaryota"/>
</dbReference>
<sequence>MHGRPRKSLKQEDEAALSAKAEKLRSLQSQFLVNHHNHIYSKEALDLSAKLLEINPECYTAWNYRKLAVQYNLSNSESNSDSDSAASIFDQELKLVENALRKNFKSYGAWHHRKWVLSKGHSSIDNELRLLNGFQKADPRNFHAWNYRRFVTAVMKRSDEDELKYTEDVIGDNFSNYSAWHNRSVLLSDLFKRKAEGFFPKEKVLREEYEHVHNAIFTDPDDQSGWFYHLWLIDQTVKNDTPLLVSSWPSHGSNITLNENNYLHDCGLSLLNSTLSDTRTLPVILYFNQAVEGINSSTVAVKSEVLQEDLVWKPLSTNNSSTAQIWVAYLNLNNTELQLSKTYSIEITIGHSMGIVSSNGYHYGDPSQITFKLCVQTAFKEPVEGQCAKLTSWKDNDFQKIDNFEESHSTVSADHRIPTTSNWCMEEIDEEITNFRDLLSDCKIGKLTLARLLTALDLLSPQHDKRKYHTEEVLKLYTDLMKLDPTHSLYYKDEHSLVLLQQITSSGESLLPHCHYYKNATETNTSYICLRLQNLSLSRMGSIQNLLWVQMLDLSHNELRSIEGLEAMQLLSCINLSHNKFGSFTALGPLRLLKSLKVLNISYNELGSHSIDTRRYLCSSPLAHTEVFAWDRFEILCGSFSATKFWEAFLIFESLNLMDLNITGNAVADENFTSFIVKVLPTLKWLNGEELS</sequence>
<accession>A0A1S2YBG5</accession>
<dbReference type="GO" id="GO:0004663">
    <property type="term" value="F:Rab geranylgeranyltransferase activity"/>
    <property type="evidence" value="ECO:0007669"/>
    <property type="project" value="UniProtKB-UniRule"/>
</dbReference>
<dbReference type="EC" id="2.5.1.60" evidence="6"/>
<keyword evidence="3 6" id="KW-0808">Transferase</keyword>